<keyword evidence="3" id="KW-1185">Reference proteome</keyword>
<feature type="region of interest" description="Disordered" evidence="1">
    <location>
        <begin position="1"/>
        <end position="39"/>
    </location>
</feature>
<dbReference type="OrthoDB" id="292220at2"/>
<dbReference type="AlphaFoldDB" id="A0A5B9WGG3"/>
<accession>A0A5B9WGG3</accession>
<evidence type="ECO:0000313" key="2">
    <source>
        <dbReference type="EMBL" id="QEH39101.1"/>
    </source>
</evidence>
<dbReference type="SUPFAM" id="SSF101898">
    <property type="entry name" value="NHL repeat"/>
    <property type="match status" value="1"/>
</dbReference>
<dbReference type="RefSeq" id="WP_148598458.1">
    <property type="nucleotide sequence ID" value="NZ_CP042997.1"/>
</dbReference>
<dbReference type="KEGG" id="agv:OJF2_77130"/>
<dbReference type="InterPro" id="IPR013431">
    <property type="entry name" value="Delta_60_rpt"/>
</dbReference>
<proteinExistence type="predicted"/>
<evidence type="ECO:0008006" key="4">
    <source>
        <dbReference type="Google" id="ProtNLM"/>
    </source>
</evidence>
<reference evidence="2 3" key="1">
    <citation type="submission" date="2019-08" db="EMBL/GenBank/DDBJ databases">
        <title>Deep-cultivation of Planctomycetes and their phenomic and genomic characterization uncovers novel biology.</title>
        <authorList>
            <person name="Wiegand S."/>
            <person name="Jogler M."/>
            <person name="Boedeker C."/>
            <person name="Pinto D."/>
            <person name="Vollmers J."/>
            <person name="Rivas-Marin E."/>
            <person name="Kohn T."/>
            <person name="Peeters S.H."/>
            <person name="Heuer A."/>
            <person name="Rast P."/>
            <person name="Oberbeckmann S."/>
            <person name="Bunk B."/>
            <person name="Jeske O."/>
            <person name="Meyerdierks A."/>
            <person name="Storesund J.E."/>
            <person name="Kallscheuer N."/>
            <person name="Luecker S."/>
            <person name="Lage O.M."/>
            <person name="Pohl T."/>
            <person name="Merkel B.J."/>
            <person name="Hornburger P."/>
            <person name="Mueller R.-W."/>
            <person name="Bruemmer F."/>
            <person name="Labrenz M."/>
            <person name="Spormann A.M."/>
            <person name="Op den Camp H."/>
            <person name="Overmann J."/>
            <person name="Amann R."/>
            <person name="Jetten M.S.M."/>
            <person name="Mascher T."/>
            <person name="Medema M.H."/>
            <person name="Devos D.P."/>
            <person name="Kaster A.-K."/>
            <person name="Ovreas L."/>
            <person name="Rohde M."/>
            <person name="Galperin M.Y."/>
            <person name="Jogler C."/>
        </authorList>
    </citation>
    <scope>NUCLEOTIDE SEQUENCE [LARGE SCALE GENOMIC DNA]</scope>
    <source>
        <strain evidence="2 3">OJF2</strain>
    </source>
</reference>
<dbReference type="Pfam" id="PF17164">
    <property type="entry name" value="DUF5122"/>
    <property type="match status" value="4"/>
</dbReference>
<dbReference type="NCBIfam" id="TIGR02608">
    <property type="entry name" value="delta_60_rpt"/>
    <property type="match status" value="7"/>
</dbReference>
<sequence>MLSPITRSPRPRRRPFRPLPEPLEARECPSGGLLDPSFHGGAPVTTGVMDIAFATAIQPDGKMVVVGRHGTGAFGLTPVLAVARFNPDGSPDPAFGSGGVAYSSLTDVRASGMALQPDGKILVCGSVTVKTKGVSSEAYLVSRYNANGTPDTTFATKGTFTWDYGKGNDGASGMALLPDGSILVAGGANGNLAGGSSASVFKLSASGSLVTSYGTGGLFLANPGNAGSAAGSIALAPNGDAILVGGTKLGTAGGLADAGLIVAVTPAGRLDPGFNGAGYVATLGPGYSSLVFNDLAIQGTRIVVCGGLTADPPPGGTGGLLARFSLSGTLDATFGAAGYFTTGGVSSFRSLALEADGSIVAGGNQAYVGNDGSTYSEMAFAHLTADGALDTGFGALGTGIVYVQAGPQSAVYDLAITSDGRIFAVGYGYTATRVAALVRLTAP</sequence>
<evidence type="ECO:0000256" key="1">
    <source>
        <dbReference type="SAM" id="MobiDB-lite"/>
    </source>
</evidence>
<name>A0A5B9WGG3_9BACT</name>
<gene>
    <name evidence="2" type="ORF">OJF2_77130</name>
</gene>
<dbReference type="Proteomes" id="UP000324233">
    <property type="component" value="Chromosome"/>
</dbReference>
<evidence type="ECO:0000313" key="3">
    <source>
        <dbReference type="Proteomes" id="UP000324233"/>
    </source>
</evidence>
<protein>
    <recommendedName>
        <fullName evidence="4">Delta-60 repeat domain protein</fullName>
    </recommendedName>
</protein>
<dbReference type="Gene3D" id="2.80.10.50">
    <property type="match status" value="3"/>
</dbReference>
<organism evidence="2 3">
    <name type="scientific">Aquisphaera giovannonii</name>
    <dbReference type="NCBI Taxonomy" id="406548"/>
    <lineage>
        <taxon>Bacteria</taxon>
        <taxon>Pseudomonadati</taxon>
        <taxon>Planctomycetota</taxon>
        <taxon>Planctomycetia</taxon>
        <taxon>Isosphaerales</taxon>
        <taxon>Isosphaeraceae</taxon>
        <taxon>Aquisphaera</taxon>
    </lineage>
</organism>
<dbReference type="EMBL" id="CP042997">
    <property type="protein sequence ID" value="QEH39101.1"/>
    <property type="molecule type" value="Genomic_DNA"/>
</dbReference>